<feature type="compositionally biased region" description="Polar residues" evidence="1">
    <location>
        <begin position="568"/>
        <end position="577"/>
    </location>
</feature>
<reference evidence="2" key="2">
    <citation type="submission" date="2023-07" db="EMBL/GenBank/DDBJ databases">
        <authorList>
            <consortium name="Lawrence Berkeley National Laboratory"/>
            <person name="Haridas S."/>
            <person name="Hensen N."/>
            <person name="Bonometti L."/>
            <person name="Westerberg I."/>
            <person name="Brannstrom I.O."/>
            <person name="Guillou S."/>
            <person name="Cros-Aarteil S."/>
            <person name="Calhoun S."/>
            <person name="Kuo A."/>
            <person name="Mondo S."/>
            <person name="Pangilinan J."/>
            <person name="Riley R."/>
            <person name="LaButti K."/>
            <person name="Andreopoulos B."/>
            <person name="Lipzen A."/>
            <person name="Chen C."/>
            <person name="Yanf M."/>
            <person name="Daum C."/>
            <person name="Ng V."/>
            <person name="Clum A."/>
            <person name="Steindorff A."/>
            <person name="Ohm R."/>
            <person name="Martin F."/>
            <person name="Silar P."/>
            <person name="Natvig D."/>
            <person name="Lalanne C."/>
            <person name="Gautier V."/>
            <person name="Ament-velasquez S.L."/>
            <person name="Kruys A."/>
            <person name="Hutchinson M.I."/>
            <person name="Powell A.J."/>
            <person name="Barry K."/>
            <person name="Miller A.N."/>
            <person name="Grigoriev I.V."/>
            <person name="Debuchy R."/>
            <person name="Gladieux P."/>
            <person name="Thoren M.H."/>
            <person name="Johannesson H."/>
        </authorList>
    </citation>
    <scope>NUCLEOTIDE SEQUENCE</scope>
    <source>
        <strain evidence="2">FGSC 1904</strain>
    </source>
</reference>
<evidence type="ECO:0000313" key="2">
    <source>
        <dbReference type="EMBL" id="KAK3395526.1"/>
    </source>
</evidence>
<dbReference type="Proteomes" id="UP001281003">
    <property type="component" value="Unassembled WGS sequence"/>
</dbReference>
<protein>
    <submittedName>
        <fullName evidence="2">Uncharacterized protein</fullName>
    </submittedName>
</protein>
<feature type="compositionally biased region" description="Basic residues" evidence="1">
    <location>
        <begin position="522"/>
        <end position="533"/>
    </location>
</feature>
<proteinExistence type="predicted"/>
<evidence type="ECO:0000256" key="1">
    <source>
        <dbReference type="SAM" id="MobiDB-lite"/>
    </source>
</evidence>
<feature type="compositionally biased region" description="Polar residues" evidence="1">
    <location>
        <begin position="542"/>
        <end position="551"/>
    </location>
</feature>
<sequence length="592" mass="66384">MKDDCVKGYRFTGRTRTGLPGVQTRSMSRMQTQNQHNTRMNRHLNGPAASNSRFGKWKPDIAYGSELSVHGEDLSRIEVADRRVLRARLRVEHYGTSNPIFQQQLDEELRKRAELDENDEENTKPISTLASTHREAINKRLDLLRYALEQPGPKAQKVNIEAAIAGYESGAIPYSDSYTLIWNGRIVDTCPDYGSFTRDRDERLDTYLEKYGPGWLWHEPPLTREMTVRAKKGICLDNPLKGRLGSYGQGGYHITMYFRARKERVMREPAAKRAKIDKRKQSDSSESSTAPGFPDTQPDEYGKVVELNMLVDSGATMPSLKPQDLALLDIDPDAYAAQAVTNVALAEGEVKRSIYELDIGFRFGDDDWVFHTMPVVVLDGDSRLSGMLPFNVLYTSSAPGTFRMWVGQKRRDVLGAGRLPGRMKAGGVHDAEGRNPFYDAPGPPEEKFYVTGGINLRNKDESSLLTKWHYDSEDEMLLQAPKSFRWEHDFGRGQTWVDIGSSSDEGAEAITKPTTKVTPKAATKRTPTKKRKAAAATSTKSQNAPSWPTNSEIEESIKRIQQMKRQVLGTTGQSAPATGNKRRKSSTLLSRS</sequence>
<evidence type="ECO:0000313" key="3">
    <source>
        <dbReference type="Proteomes" id="UP001281003"/>
    </source>
</evidence>
<feature type="region of interest" description="Disordered" evidence="1">
    <location>
        <begin position="503"/>
        <end position="592"/>
    </location>
</feature>
<organism evidence="2 3">
    <name type="scientific">Sordaria brevicollis</name>
    <dbReference type="NCBI Taxonomy" id="83679"/>
    <lineage>
        <taxon>Eukaryota</taxon>
        <taxon>Fungi</taxon>
        <taxon>Dikarya</taxon>
        <taxon>Ascomycota</taxon>
        <taxon>Pezizomycotina</taxon>
        <taxon>Sordariomycetes</taxon>
        <taxon>Sordariomycetidae</taxon>
        <taxon>Sordariales</taxon>
        <taxon>Sordariaceae</taxon>
        <taxon>Sordaria</taxon>
    </lineage>
</organism>
<dbReference type="AlphaFoldDB" id="A0AAE0U929"/>
<name>A0AAE0U929_SORBR</name>
<comment type="caution">
    <text evidence="2">The sequence shown here is derived from an EMBL/GenBank/DDBJ whole genome shotgun (WGS) entry which is preliminary data.</text>
</comment>
<dbReference type="EMBL" id="JAUTDP010000010">
    <property type="protein sequence ID" value="KAK3395526.1"/>
    <property type="molecule type" value="Genomic_DNA"/>
</dbReference>
<reference evidence="2" key="1">
    <citation type="journal article" date="2023" name="Mol. Phylogenet. Evol.">
        <title>Genome-scale phylogeny and comparative genomics of the fungal order Sordariales.</title>
        <authorList>
            <person name="Hensen N."/>
            <person name="Bonometti L."/>
            <person name="Westerberg I."/>
            <person name="Brannstrom I.O."/>
            <person name="Guillou S."/>
            <person name="Cros-Aarteil S."/>
            <person name="Calhoun S."/>
            <person name="Haridas S."/>
            <person name="Kuo A."/>
            <person name="Mondo S."/>
            <person name="Pangilinan J."/>
            <person name="Riley R."/>
            <person name="LaButti K."/>
            <person name="Andreopoulos B."/>
            <person name="Lipzen A."/>
            <person name="Chen C."/>
            <person name="Yan M."/>
            <person name="Daum C."/>
            <person name="Ng V."/>
            <person name="Clum A."/>
            <person name="Steindorff A."/>
            <person name="Ohm R.A."/>
            <person name="Martin F."/>
            <person name="Silar P."/>
            <person name="Natvig D.O."/>
            <person name="Lalanne C."/>
            <person name="Gautier V."/>
            <person name="Ament-Velasquez S.L."/>
            <person name="Kruys A."/>
            <person name="Hutchinson M.I."/>
            <person name="Powell A.J."/>
            <person name="Barry K."/>
            <person name="Miller A.N."/>
            <person name="Grigoriev I.V."/>
            <person name="Debuchy R."/>
            <person name="Gladieux P."/>
            <person name="Hiltunen Thoren M."/>
            <person name="Johannesson H."/>
        </authorList>
    </citation>
    <scope>NUCLEOTIDE SEQUENCE</scope>
    <source>
        <strain evidence="2">FGSC 1904</strain>
    </source>
</reference>
<feature type="region of interest" description="Disordered" evidence="1">
    <location>
        <begin position="268"/>
        <end position="299"/>
    </location>
</feature>
<feature type="compositionally biased region" description="Low complexity" evidence="1">
    <location>
        <begin position="511"/>
        <end position="521"/>
    </location>
</feature>
<dbReference type="Pfam" id="PF13650">
    <property type="entry name" value="Asp_protease_2"/>
    <property type="match status" value="1"/>
</dbReference>
<accession>A0AAE0U929</accession>
<gene>
    <name evidence="2" type="ORF">B0T20DRAFT_455399</name>
</gene>
<keyword evidence="3" id="KW-1185">Reference proteome</keyword>